<feature type="transmembrane region" description="Helical" evidence="5">
    <location>
        <begin position="321"/>
        <end position="345"/>
    </location>
</feature>
<dbReference type="PANTHER" id="PTHR43424">
    <property type="entry name" value="LOCUS PUTATIVE PROTEIN 1-RELATED"/>
    <property type="match status" value="1"/>
</dbReference>
<keyword evidence="2 5" id="KW-0812">Transmembrane</keyword>
<evidence type="ECO:0000313" key="6">
    <source>
        <dbReference type="EMBL" id="RDE95156.1"/>
    </source>
</evidence>
<protein>
    <submittedName>
        <fullName evidence="6">Flippase</fullName>
    </submittedName>
</protein>
<feature type="transmembrane region" description="Helical" evidence="5">
    <location>
        <begin position="142"/>
        <end position="161"/>
    </location>
</feature>
<evidence type="ECO:0000256" key="3">
    <source>
        <dbReference type="ARBA" id="ARBA00022989"/>
    </source>
</evidence>
<sequence length="483" mass="54468">MKIHSVKFNFAMNMLLTVSNFLFPLITFPYVSRVLSPIGTGKVAFAYSIVSYFSIFAAFGVANYGIRACAQVRDDKEKLSKTVQEILLINMVLMSFVYIVYFLGIVFIPELKAEKTLFLISGLNILFTIVGVEWLYKGIEQYFYITIRSIIFKFIAFVLVFTCVKTEADYSGYAFIIIFATVGSGFVNLYNLRKIITIKYFSNYDFKRHLKPMMTFFIITIAVAFYVNVSVALLGFIQGNEEVGYYNAAYRIKDVMVSIVTSLGAVLLPRLSYYIENNMWDKFNDILSKSTQFIFILSLPLVAFCILFAKPSVLILAGSAYLGSIIPLQVLALIIFIVGLSNLTGIQMLIPLKKEKYLCYSVVIAAVINMVLNLILIPEYGAIGAAVSVMVAEASILIYQIYILRAYSQVLFSGVSYMRIIMALALAIIVSIWLNINLNYNETIVFLVSASLFFICYLGVLLLSKEPFIFTILNQIRSKLTKN</sequence>
<feature type="transmembrane region" description="Helical" evidence="5">
    <location>
        <begin position="416"/>
        <end position="438"/>
    </location>
</feature>
<feature type="transmembrane region" description="Helical" evidence="5">
    <location>
        <begin position="383"/>
        <end position="404"/>
    </location>
</feature>
<evidence type="ECO:0000313" key="7">
    <source>
        <dbReference type="Proteomes" id="UP000253910"/>
    </source>
</evidence>
<dbReference type="Pfam" id="PF01943">
    <property type="entry name" value="Polysacc_synt"/>
    <property type="match status" value="1"/>
</dbReference>
<feature type="transmembrane region" description="Helical" evidence="5">
    <location>
        <begin position="173"/>
        <end position="192"/>
    </location>
</feature>
<feature type="transmembrane region" description="Helical" evidence="5">
    <location>
        <begin position="255"/>
        <end position="273"/>
    </location>
</feature>
<name>A0A369Z5K5_HAEPA</name>
<evidence type="ECO:0000256" key="4">
    <source>
        <dbReference type="ARBA" id="ARBA00023136"/>
    </source>
</evidence>
<dbReference type="InterPro" id="IPR002797">
    <property type="entry name" value="Polysacc_synth"/>
</dbReference>
<keyword evidence="4 5" id="KW-0472">Membrane</keyword>
<comment type="subcellular location">
    <subcellularLocation>
        <location evidence="1">Membrane</location>
        <topology evidence="1">Multi-pass membrane protein</topology>
    </subcellularLocation>
</comment>
<dbReference type="InterPro" id="IPR052556">
    <property type="entry name" value="PolySynth_Transporter"/>
</dbReference>
<keyword evidence="3 5" id="KW-1133">Transmembrane helix</keyword>
<dbReference type="GO" id="GO:0016020">
    <property type="term" value="C:membrane"/>
    <property type="evidence" value="ECO:0007669"/>
    <property type="project" value="UniProtKB-SubCell"/>
</dbReference>
<organism evidence="6 7">
    <name type="scientific">Haemophilus parainfluenzae</name>
    <dbReference type="NCBI Taxonomy" id="729"/>
    <lineage>
        <taxon>Bacteria</taxon>
        <taxon>Pseudomonadati</taxon>
        <taxon>Pseudomonadota</taxon>
        <taxon>Gammaproteobacteria</taxon>
        <taxon>Pasteurellales</taxon>
        <taxon>Pasteurellaceae</taxon>
        <taxon>Haemophilus</taxon>
    </lineage>
</organism>
<feature type="transmembrane region" description="Helical" evidence="5">
    <location>
        <begin position="87"/>
        <end position="109"/>
    </location>
</feature>
<comment type="caution">
    <text evidence="6">The sequence shown here is derived from an EMBL/GenBank/DDBJ whole genome shotgun (WGS) entry which is preliminary data.</text>
</comment>
<feature type="transmembrane region" description="Helical" evidence="5">
    <location>
        <begin position="44"/>
        <end position="66"/>
    </location>
</feature>
<reference evidence="6 7" key="1">
    <citation type="submission" date="2018-05" db="EMBL/GenBank/DDBJ databases">
        <title>Draft Genome Sequences for a Diverse set of 7 Haemophilus Species.</title>
        <authorList>
            <person name="Nichols M."/>
            <person name="Topaz N."/>
            <person name="Wang X."/>
            <person name="Wang X."/>
            <person name="Boxrud D."/>
        </authorList>
    </citation>
    <scope>NUCLEOTIDE SEQUENCE [LARGE SCALE GENOMIC DNA]</scope>
    <source>
        <strain evidence="6 7">C2008001710</strain>
    </source>
</reference>
<feature type="transmembrane region" description="Helical" evidence="5">
    <location>
        <begin position="115"/>
        <end position="135"/>
    </location>
</feature>
<gene>
    <name evidence="6" type="ORF">DPV87_03230</name>
</gene>
<evidence type="ECO:0000256" key="1">
    <source>
        <dbReference type="ARBA" id="ARBA00004141"/>
    </source>
</evidence>
<evidence type="ECO:0000256" key="5">
    <source>
        <dbReference type="SAM" id="Phobius"/>
    </source>
</evidence>
<feature type="transmembrane region" description="Helical" evidence="5">
    <location>
        <begin position="293"/>
        <end position="309"/>
    </location>
</feature>
<dbReference type="CDD" id="cd13128">
    <property type="entry name" value="MATE_Wzx_like"/>
    <property type="match status" value="1"/>
</dbReference>
<dbReference type="PANTHER" id="PTHR43424:SF1">
    <property type="entry name" value="LOCUS PUTATIVE PROTEIN 1-RELATED"/>
    <property type="match status" value="1"/>
</dbReference>
<proteinExistence type="predicted"/>
<dbReference type="EMBL" id="QEPW01000004">
    <property type="protein sequence ID" value="RDE95156.1"/>
    <property type="molecule type" value="Genomic_DNA"/>
</dbReference>
<dbReference type="AlphaFoldDB" id="A0A369Z5K5"/>
<dbReference type="Proteomes" id="UP000253910">
    <property type="component" value="Unassembled WGS sequence"/>
</dbReference>
<accession>A0A369Z5K5</accession>
<feature type="transmembrane region" description="Helical" evidence="5">
    <location>
        <begin position="12"/>
        <end position="32"/>
    </location>
</feature>
<evidence type="ECO:0000256" key="2">
    <source>
        <dbReference type="ARBA" id="ARBA00022692"/>
    </source>
</evidence>
<feature type="transmembrane region" description="Helical" evidence="5">
    <location>
        <begin position="213"/>
        <end position="235"/>
    </location>
</feature>
<feature type="transmembrane region" description="Helical" evidence="5">
    <location>
        <begin position="444"/>
        <end position="463"/>
    </location>
</feature>
<feature type="transmembrane region" description="Helical" evidence="5">
    <location>
        <begin position="357"/>
        <end position="377"/>
    </location>
</feature>